<sequence length="156" mass="17267">MNIENVTVSITDVIDSLSSNKANFDKPDYVWRNELLSLGLVEKDKMFTIPGQTAPLAIVLASKGYQSRCGSTPRISLFNRALNDAVLISVLEKYDLEITKNMGTTIKGYDFPDVKASDVLTNVLAVIVQEYEKLKASSIKPQFVTASEESIFRELG</sequence>
<gene>
    <name evidence="2" type="ORF">IC627_16185</name>
    <name evidence="1" type="ORF">PDPUS_2_00612</name>
</gene>
<protein>
    <submittedName>
        <fullName evidence="2">Uncharacterized protein</fullName>
    </submittedName>
</protein>
<proteinExistence type="predicted"/>
<evidence type="ECO:0000313" key="1">
    <source>
        <dbReference type="EMBL" id="BAX55198.1"/>
    </source>
</evidence>
<dbReference type="EMBL" id="AP018046">
    <property type="protein sequence ID" value="BAX55198.1"/>
    <property type="molecule type" value="Genomic_DNA"/>
</dbReference>
<evidence type="ECO:0000313" key="3">
    <source>
        <dbReference type="Proteomes" id="UP000218676"/>
    </source>
</evidence>
<dbReference type="AlphaFoldDB" id="A0A1V1VEC8"/>
<evidence type="ECO:0000313" key="2">
    <source>
        <dbReference type="EMBL" id="QOD58423.1"/>
    </source>
</evidence>
<name>A0A1V1VEC8_PHODP</name>
<dbReference type="RefSeq" id="WP_086958900.1">
    <property type="nucleotide sequence ID" value="NZ_AP018046.1"/>
</dbReference>
<dbReference type="Proteomes" id="UP000218676">
    <property type="component" value="Chromosome 2"/>
</dbReference>
<organism evidence="2 4">
    <name type="scientific">Photobacterium damsela subsp. piscicida</name>
    <name type="common">Pasteurella piscicida</name>
    <dbReference type="NCBI Taxonomy" id="38294"/>
    <lineage>
        <taxon>Bacteria</taxon>
        <taxon>Pseudomonadati</taxon>
        <taxon>Pseudomonadota</taxon>
        <taxon>Gammaproteobacteria</taxon>
        <taxon>Vibrionales</taxon>
        <taxon>Vibrionaceae</taxon>
        <taxon>Photobacterium</taxon>
    </lineage>
</organism>
<reference evidence="3" key="2">
    <citation type="submission" date="2017-05" db="EMBL/GenBank/DDBJ databases">
        <title>Whole genome sequence of fish pathogenic bacteria, Photobacterium damselae subsp. piscicida, strain 91-197, isolated from hybrid striped bass (Morone sp.) in USA.</title>
        <authorList>
            <person name="Teru Y."/>
            <person name="Hikima J."/>
            <person name="Kono T."/>
            <person name="Sakai M."/>
            <person name="Takano T."/>
            <person name="Hawke J.P."/>
            <person name="Takeyama H."/>
            <person name="Aoki T."/>
        </authorList>
    </citation>
    <scope>NUCLEOTIDE SEQUENCE [LARGE SCALE GENOMIC DNA]</scope>
    <source>
        <strain evidence="3">91-197</strain>
    </source>
</reference>
<accession>A0A1V1VEC8</accession>
<dbReference type="Proteomes" id="UP000516656">
    <property type="component" value="Chromosome 2"/>
</dbReference>
<reference evidence="1" key="1">
    <citation type="journal article" date="2017" name="Genome Announc.">
        <title>Whole-Genome Sequence of Photobacterium damselae subsp. piscicida Strain 91-197, Isolated from Hybrid Striped Bass (Morone sp.) in the United States.</title>
        <authorList>
            <person name="Teru Y."/>
            <person name="Hikima J."/>
            <person name="Kono T."/>
            <person name="Sakai M."/>
            <person name="Takano T."/>
            <person name="Hawke J.P."/>
            <person name="Takeyama H."/>
            <person name="Aoki T."/>
        </authorList>
    </citation>
    <scope>NUCLEOTIDE SEQUENCE</scope>
    <source>
        <strain evidence="1">91-197</strain>
    </source>
</reference>
<reference evidence="2 4" key="3">
    <citation type="submission" date="2020-09" db="EMBL/GenBank/DDBJ databases">
        <title>Complete, closed and curated genome sequences of Photobacterium damselae subsp. piscicida isolates from Australia indicate localised evolution and additional plasmid-borne pathogenicity mechanisms.</title>
        <authorList>
            <person name="Baseggio L."/>
            <person name="Silayeva O."/>
            <person name="Buller N."/>
            <person name="Landos M."/>
            <person name="Engelstaedter J."/>
            <person name="Barnes A.C."/>
        </authorList>
    </citation>
    <scope>NUCLEOTIDE SEQUENCE [LARGE SCALE GENOMIC DNA]</scope>
    <source>
        <strain evidence="2 4">AS-16-0540-1</strain>
    </source>
</reference>
<dbReference type="EMBL" id="CP061855">
    <property type="protein sequence ID" value="QOD58423.1"/>
    <property type="molecule type" value="Genomic_DNA"/>
</dbReference>
<evidence type="ECO:0000313" key="4">
    <source>
        <dbReference type="Proteomes" id="UP000516656"/>
    </source>
</evidence>